<dbReference type="GO" id="GO:0000225">
    <property type="term" value="F:N-acetylglucosaminylphosphatidylinositol deacetylase activity"/>
    <property type="evidence" value="ECO:0007669"/>
    <property type="project" value="UniProtKB-EC"/>
</dbReference>
<dbReference type="EMBL" id="IACF01005674">
    <property type="protein sequence ID" value="LAB71257.1"/>
    <property type="molecule type" value="mRNA"/>
</dbReference>
<dbReference type="GO" id="GO:0016020">
    <property type="term" value="C:membrane"/>
    <property type="evidence" value="ECO:0007669"/>
    <property type="project" value="GOC"/>
</dbReference>
<feature type="signal peptide" evidence="3">
    <location>
        <begin position="1"/>
        <end position="17"/>
    </location>
</feature>
<dbReference type="GO" id="GO:0006506">
    <property type="term" value="P:GPI anchor biosynthetic process"/>
    <property type="evidence" value="ECO:0007669"/>
    <property type="project" value="UniProtKB-UniPathway"/>
</dbReference>
<evidence type="ECO:0000256" key="2">
    <source>
        <dbReference type="ARBA" id="ARBA00012176"/>
    </source>
</evidence>
<sequence>MESLLAVLCVGVGLTLSLLTLKPRHRAPAWPPLHTNSNTCTDNKNCGDEVGSSTEQQQQQPCDVAKDLQELAAAAASTTIKETAEENEITAAEEKTIAADTVSSVMPNNKQTGEPDTEFSTFLNNEVETNAANKEYVNVAADMSEDAAGARAMSSKSTECSTTRQRRVLFVIAHPDDECMFFGPTILHFTQKEKAMVFLICLTNGSYNNAEIGRRRQRELWESCQLLGIPASHITLYKCEHLPDHPSKIWPVVNTANIINNHLHTLLCDMVITFDAGGVSGHINHRALHSSLCYLMEEQLLPPDCHVYTLDSVNVVRKYSSLMDLPYSLLFSSYVITLDTSQYCTIRSAMRAHASQYVWFRKMYMVFSRYVMINTLTAMIPSDLPHSAW</sequence>
<dbReference type="EC" id="3.5.1.89" evidence="2"/>
<dbReference type="Pfam" id="PF02585">
    <property type="entry name" value="PIG-L"/>
    <property type="match status" value="1"/>
</dbReference>
<evidence type="ECO:0000256" key="3">
    <source>
        <dbReference type="SAM" id="SignalP"/>
    </source>
</evidence>
<dbReference type="AlphaFoldDB" id="A0A2P2IB63"/>
<dbReference type="PANTHER" id="PTHR12993">
    <property type="entry name" value="N-ACETYLGLUCOSAMINYL-PHOSPHATIDYLINOSITOL DE-N-ACETYLASE-RELATED"/>
    <property type="match status" value="1"/>
</dbReference>
<dbReference type="InterPro" id="IPR003737">
    <property type="entry name" value="GlcNAc_PI_deacetylase-related"/>
</dbReference>
<evidence type="ECO:0000256" key="1">
    <source>
        <dbReference type="ARBA" id="ARBA00006066"/>
    </source>
</evidence>
<dbReference type="PANTHER" id="PTHR12993:SF11">
    <property type="entry name" value="N-ACETYLGLUCOSAMINYL-PHOSPHATIDYLINOSITOL DE-N-ACETYLASE"/>
    <property type="match status" value="1"/>
</dbReference>
<dbReference type="GO" id="GO:0005783">
    <property type="term" value="C:endoplasmic reticulum"/>
    <property type="evidence" value="ECO:0007669"/>
    <property type="project" value="TreeGrafter"/>
</dbReference>
<dbReference type="Gene3D" id="3.40.50.10320">
    <property type="entry name" value="LmbE-like"/>
    <property type="match status" value="1"/>
</dbReference>
<organism evidence="4">
    <name type="scientific">Hirondellea gigas</name>
    <dbReference type="NCBI Taxonomy" id="1518452"/>
    <lineage>
        <taxon>Eukaryota</taxon>
        <taxon>Metazoa</taxon>
        <taxon>Ecdysozoa</taxon>
        <taxon>Arthropoda</taxon>
        <taxon>Crustacea</taxon>
        <taxon>Multicrustacea</taxon>
        <taxon>Malacostraca</taxon>
        <taxon>Eumalacostraca</taxon>
        <taxon>Peracarida</taxon>
        <taxon>Amphipoda</taxon>
        <taxon>Amphilochidea</taxon>
        <taxon>Lysianassida</taxon>
        <taxon>Lysianassidira</taxon>
        <taxon>Lysianassoidea</taxon>
        <taxon>Lysianassidae</taxon>
        <taxon>Hirondellea</taxon>
    </lineage>
</organism>
<evidence type="ECO:0000313" key="4">
    <source>
        <dbReference type="EMBL" id="LAB71257.1"/>
    </source>
</evidence>
<name>A0A2P2IB63_9CRUS</name>
<dbReference type="InterPro" id="IPR024078">
    <property type="entry name" value="LmbE-like_dom_sf"/>
</dbReference>
<proteinExistence type="evidence at transcript level"/>
<protein>
    <recommendedName>
        <fullName evidence="2">N-acetylglucosaminylphosphatidylinositol deacetylase</fullName>
        <ecNumber evidence="2">3.5.1.89</ecNumber>
    </recommendedName>
</protein>
<accession>A0A2P2IB63</accession>
<dbReference type="SUPFAM" id="SSF102588">
    <property type="entry name" value="LmbE-like"/>
    <property type="match status" value="1"/>
</dbReference>
<comment type="similarity">
    <text evidence="1">Belongs to the PIGL family.</text>
</comment>
<reference evidence="4" key="1">
    <citation type="journal article" date="2018" name="Biosci. Biotechnol. Biochem.">
        <title>Polysaccharide hydrolase of the hadal zone amphipods Hirondellea gigas.</title>
        <authorList>
            <person name="Kobayashi H."/>
            <person name="Nagahama T."/>
            <person name="Arai W."/>
            <person name="Sasagawa Y."/>
            <person name="Umeda M."/>
            <person name="Hayashi T."/>
            <person name="Nikaido I."/>
            <person name="Watanabe H."/>
            <person name="Oguri K."/>
            <person name="Kitazato H."/>
            <person name="Fujioka K."/>
            <person name="Kido Y."/>
            <person name="Takami H."/>
        </authorList>
    </citation>
    <scope>NUCLEOTIDE SEQUENCE</scope>
    <source>
        <tissue evidence="4">Whole body</tissue>
    </source>
</reference>
<keyword evidence="3" id="KW-0732">Signal</keyword>
<feature type="chain" id="PRO_5015169668" description="N-acetylglucosaminylphosphatidylinositol deacetylase" evidence="3">
    <location>
        <begin position="18"/>
        <end position="389"/>
    </location>
</feature>
<dbReference type="UniPathway" id="UPA00196"/>